<dbReference type="GO" id="GO:0043565">
    <property type="term" value="F:sequence-specific DNA binding"/>
    <property type="evidence" value="ECO:0007669"/>
    <property type="project" value="InterPro"/>
</dbReference>
<keyword evidence="4" id="KW-1185">Reference proteome</keyword>
<evidence type="ECO:0000313" key="2">
    <source>
        <dbReference type="EMBL" id="RKK03833.1"/>
    </source>
</evidence>
<dbReference type="EMBL" id="RFLX01000046">
    <property type="protein sequence ID" value="RMI16915.1"/>
    <property type="molecule type" value="Genomic_DNA"/>
</dbReference>
<dbReference type="Proteomes" id="UP000278036">
    <property type="component" value="Unassembled WGS sequence"/>
</dbReference>
<dbReference type="Gene3D" id="1.10.10.60">
    <property type="entry name" value="Homeodomain-like"/>
    <property type="match status" value="1"/>
</dbReference>
<dbReference type="InParanoid" id="A0A3A9JGI3"/>
<name>A0A3A9JGI3_9PROT</name>
<evidence type="ECO:0000313" key="3">
    <source>
        <dbReference type="EMBL" id="RMI16915.1"/>
    </source>
</evidence>
<accession>A0A3A9JGI3</accession>
<feature type="domain" description="HTH araC/xylS-type" evidence="1">
    <location>
        <begin position="6"/>
        <end position="68"/>
    </location>
</feature>
<dbReference type="InterPro" id="IPR018060">
    <property type="entry name" value="HTH_AraC"/>
</dbReference>
<evidence type="ECO:0000313" key="4">
    <source>
        <dbReference type="Proteomes" id="UP000274097"/>
    </source>
</evidence>
<comment type="caution">
    <text evidence="2">The sequence shown here is derived from an EMBL/GenBank/DDBJ whole genome shotgun (WGS) entry which is preliminary data.</text>
</comment>
<dbReference type="PROSITE" id="PS01124">
    <property type="entry name" value="HTH_ARAC_FAMILY_2"/>
    <property type="match status" value="1"/>
</dbReference>
<evidence type="ECO:0000313" key="5">
    <source>
        <dbReference type="Proteomes" id="UP000278036"/>
    </source>
</evidence>
<reference evidence="2 5" key="1">
    <citation type="submission" date="2018-09" db="EMBL/GenBank/DDBJ databases">
        <title>Roseomonas sp. nov., isolated from feces of Tibetan antelopes in the Qinghai-Tibet plateau, China.</title>
        <authorList>
            <person name="Tian Z."/>
        </authorList>
    </citation>
    <scope>NUCLEOTIDE SEQUENCE [LARGE SCALE GENOMIC DNA]</scope>
    <source>
        <strain evidence="3 4">Z23</strain>
        <strain evidence="2 5">Z24</strain>
    </source>
</reference>
<dbReference type="AlphaFoldDB" id="A0A3A9JGI3"/>
<dbReference type="Proteomes" id="UP000274097">
    <property type="component" value="Unassembled WGS sequence"/>
</dbReference>
<evidence type="ECO:0000259" key="1">
    <source>
        <dbReference type="PROSITE" id="PS01124"/>
    </source>
</evidence>
<proteinExistence type="predicted"/>
<dbReference type="EMBL" id="RAQU01000067">
    <property type="protein sequence ID" value="RKK03833.1"/>
    <property type="molecule type" value="Genomic_DNA"/>
</dbReference>
<protein>
    <submittedName>
        <fullName evidence="2">AraC family transcriptional regulator</fullName>
    </submittedName>
</protein>
<organism evidence="2 5">
    <name type="scientific">Teichococcus wenyumeiae</name>
    <dbReference type="NCBI Taxonomy" id="2478470"/>
    <lineage>
        <taxon>Bacteria</taxon>
        <taxon>Pseudomonadati</taxon>
        <taxon>Pseudomonadota</taxon>
        <taxon>Alphaproteobacteria</taxon>
        <taxon>Acetobacterales</taxon>
        <taxon>Roseomonadaceae</taxon>
        <taxon>Roseomonas</taxon>
    </lineage>
</organism>
<gene>
    <name evidence="2" type="ORF">D6Z83_12590</name>
    <name evidence="3" type="ORF">EBE87_24885</name>
</gene>
<sequence>MLGGCHPAEDYRVDCLSARTRMSLQHFARLFWVETGSTLAAYAKDVRTKVARPLLKSGDIAMKQVAGD</sequence>
<dbReference type="GO" id="GO:0003700">
    <property type="term" value="F:DNA-binding transcription factor activity"/>
    <property type="evidence" value="ECO:0007669"/>
    <property type="project" value="InterPro"/>
</dbReference>